<gene>
    <name evidence="12" type="ORF">FB467_2209</name>
</gene>
<dbReference type="InterPro" id="IPR028082">
    <property type="entry name" value="Peripla_BP_I"/>
</dbReference>
<keyword evidence="8" id="KW-0325">Glycoprotein</keyword>
<dbReference type="PROSITE" id="PS51257">
    <property type="entry name" value="PROKAR_LIPOPROTEIN"/>
    <property type="match status" value="1"/>
</dbReference>
<dbReference type="Pfam" id="PF13458">
    <property type="entry name" value="Peripla_BP_6"/>
    <property type="match status" value="1"/>
</dbReference>
<dbReference type="GO" id="GO:0016020">
    <property type="term" value="C:membrane"/>
    <property type="evidence" value="ECO:0007669"/>
    <property type="project" value="UniProtKB-SubCell"/>
</dbReference>
<dbReference type="AlphaFoldDB" id="A0A542YSK2"/>
<keyword evidence="4 10" id="KW-0732">Signal</keyword>
<evidence type="ECO:0000256" key="8">
    <source>
        <dbReference type="ARBA" id="ARBA00023180"/>
    </source>
</evidence>
<name>A0A542YSK2_9MICO</name>
<dbReference type="PANTHER" id="PTHR30483">
    <property type="entry name" value="LEUCINE-SPECIFIC-BINDING PROTEIN"/>
    <property type="match status" value="1"/>
</dbReference>
<keyword evidence="6" id="KW-0472">Membrane</keyword>
<dbReference type="SUPFAM" id="SSF53822">
    <property type="entry name" value="Periplasmic binding protein-like I"/>
    <property type="match status" value="1"/>
</dbReference>
<dbReference type="PRINTS" id="PR00248">
    <property type="entry name" value="GPCRMGR"/>
</dbReference>
<evidence type="ECO:0000256" key="10">
    <source>
        <dbReference type="SAM" id="SignalP"/>
    </source>
</evidence>
<evidence type="ECO:0000256" key="3">
    <source>
        <dbReference type="ARBA" id="ARBA00022692"/>
    </source>
</evidence>
<feature type="region of interest" description="Disordered" evidence="9">
    <location>
        <begin position="23"/>
        <end position="75"/>
    </location>
</feature>
<dbReference type="InterPro" id="IPR000337">
    <property type="entry name" value="GPCR_3"/>
</dbReference>
<keyword evidence="5" id="KW-1133">Transmembrane helix</keyword>
<sequence length="454" mass="45881">MRRKRHLKAVAALSAIALVAACGGTDDEGDDETSQEQTTDEGADDGAGDTGDEAEETEGSDEAAPPPADAPADFTLGYVLPETGQLAPLGPPQFAGVGLAIQDINDAGGVLGAQVPDAIAGDEAGQDSVAQASADRILGEGVSGIIGAAASGMSLAIVDRVTGAGVMQCSGSNTAPTFTDLDDNGLYIRTAPSDALQGPVLANLIVEDGWTNVALVARADDYGQGLADATASSLENAGASVALNETYDPNATNFDGTIQAVVSANPDAVVVIGFEEGEQILQGLIEEGFGPSEVGVYTTDGLRNPDLANSIGGGDPTVLAGLKGTAPASAENADFLASLAEFAPDLGDNTQFAPQVYDCVVTMALAAEAAGSADPEDFKAEVVNVTRDGEVCTSYEECKGMIADGVDIDYDGVSGPLDFVDAGEPGKATIEIYGFNDAGEFESIDSVESNPAEE</sequence>
<dbReference type="Proteomes" id="UP000319516">
    <property type="component" value="Unassembled WGS sequence"/>
</dbReference>
<feature type="signal peptide" evidence="10">
    <location>
        <begin position="1"/>
        <end position="20"/>
    </location>
</feature>
<protein>
    <submittedName>
        <fullName evidence="12">Amino acid/amide ABC transporter substrate-binding protein (HAAT family)</fullName>
    </submittedName>
</protein>
<evidence type="ECO:0000256" key="9">
    <source>
        <dbReference type="SAM" id="MobiDB-lite"/>
    </source>
</evidence>
<dbReference type="CDD" id="cd06346">
    <property type="entry name" value="PBP1_ABC_ligand_binding-like"/>
    <property type="match status" value="1"/>
</dbReference>
<keyword evidence="13" id="KW-1185">Reference proteome</keyword>
<evidence type="ECO:0000313" key="13">
    <source>
        <dbReference type="Proteomes" id="UP000319516"/>
    </source>
</evidence>
<comment type="caution">
    <text evidence="12">The sequence shown here is derived from an EMBL/GenBank/DDBJ whole genome shotgun (WGS) entry which is preliminary data.</text>
</comment>
<reference evidence="12 13" key="1">
    <citation type="submission" date="2019-06" db="EMBL/GenBank/DDBJ databases">
        <title>Sequencing the genomes of 1000 actinobacteria strains.</title>
        <authorList>
            <person name="Klenk H.-P."/>
        </authorList>
    </citation>
    <scope>NUCLEOTIDE SEQUENCE [LARGE SCALE GENOMIC DNA]</scope>
    <source>
        <strain evidence="12 13">DSM 12335</strain>
    </source>
</reference>
<evidence type="ECO:0000259" key="11">
    <source>
        <dbReference type="Pfam" id="PF13458"/>
    </source>
</evidence>
<feature type="domain" description="Leucine-binding protein" evidence="11">
    <location>
        <begin position="75"/>
        <end position="386"/>
    </location>
</feature>
<dbReference type="InterPro" id="IPR051010">
    <property type="entry name" value="BCAA_transport"/>
</dbReference>
<evidence type="ECO:0000256" key="6">
    <source>
        <dbReference type="ARBA" id="ARBA00023136"/>
    </source>
</evidence>
<dbReference type="InterPro" id="IPR028081">
    <property type="entry name" value="Leu-bd"/>
</dbReference>
<evidence type="ECO:0000256" key="5">
    <source>
        <dbReference type="ARBA" id="ARBA00022989"/>
    </source>
</evidence>
<accession>A0A542YSK2</accession>
<evidence type="ECO:0000256" key="7">
    <source>
        <dbReference type="ARBA" id="ARBA00023170"/>
    </source>
</evidence>
<feature type="compositionally biased region" description="Acidic residues" evidence="9">
    <location>
        <begin position="25"/>
        <end position="61"/>
    </location>
</feature>
<dbReference type="PANTHER" id="PTHR30483:SF6">
    <property type="entry name" value="PERIPLASMIC BINDING PROTEIN OF ABC TRANSPORTER FOR NATURAL AMINO ACIDS"/>
    <property type="match status" value="1"/>
</dbReference>
<keyword evidence="3" id="KW-0812">Transmembrane</keyword>
<evidence type="ECO:0000313" key="12">
    <source>
        <dbReference type="EMBL" id="TQL51075.1"/>
    </source>
</evidence>
<dbReference type="EMBL" id="VFOP01000001">
    <property type="protein sequence ID" value="TQL51075.1"/>
    <property type="molecule type" value="Genomic_DNA"/>
</dbReference>
<comment type="subcellular location">
    <subcellularLocation>
        <location evidence="1">Membrane</location>
        <topology evidence="1">Multi-pass membrane protein</topology>
    </subcellularLocation>
</comment>
<evidence type="ECO:0000256" key="4">
    <source>
        <dbReference type="ARBA" id="ARBA00022729"/>
    </source>
</evidence>
<dbReference type="OrthoDB" id="7337537at2"/>
<comment type="similarity">
    <text evidence="2">Belongs to the leucine-binding protein family.</text>
</comment>
<evidence type="ECO:0000256" key="1">
    <source>
        <dbReference type="ARBA" id="ARBA00004141"/>
    </source>
</evidence>
<dbReference type="Gene3D" id="3.40.50.2300">
    <property type="match status" value="2"/>
</dbReference>
<feature type="chain" id="PRO_5038646789" evidence="10">
    <location>
        <begin position="21"/>
        <end position="454"/>
    </location>
</feature>
<proteinExistence type="inferred from homology"/>
<organism evidence="12 13">
    <name type="scientific">Ornithinicoccus hortensis</name>
    <dbReference type="NCBI Taxonomy" id="82346"/>
    <lineage>
        <taxon>Bacteria</taxon>
        <taxon>Bacillati</taxon>
        <taxon>Actinomycetota</taxon>
        <taxon>Actinomycetes</taxon>
        <taxon>Micrococcales</taxon>
        <taxon>Intrasporangiaceae</taxon>
        <taxon>Ornithinicoccus</taxon>
    </lineage>
</organism>
<dbReference type="GO" id="GO:0004930">
    <property type="term" value="F:G protein-coupled receptor activity"/>
    <property type="evidence" value="ECO:0007669"/>
    <property type="project" value="InterPro"/>
</dbReference>
<keyword evidence="7" id="KW-0675">Receptor</keyword>
<evidence type="ECO:0000256" key="2">
    <source>
        <dbReference type="ARBA" id="ARBA00010062"/>
    </source>
</evidence>